<sequence>HIRHPRCSVLAWPCAVSRPTAKLFFECRYFAAKKQSQKGAATRASASLDAFRVPISKLCTWLSLCESHPRSQESAANTCLGLLKKKGVRCQEGCESPGASFPCGFLRGSTPGQGKKEPSQREFGTSMDFLPWMLQRLVLLIVPPYLLLLSVLPSNGLLKRGPR</sequence>
<protein>
    <submittedName>
        <fullName evidence="2">Uncharacterized protein</fullName>
    </submittedName>
</protein>
<keyword evidence="3" id="KW-1185">Reference proteome</keyword>
<comment type="caution">
    <text evidence="2">The sequence shown here is derived from an EMBL/GenBank/DDBJ whole genome shotgun (WGS) entry which is preliminary data.</text>
</comment>
<gene>
    <name evidence="2" type="ORF">CFAM422_012120</name>
</gene>
<evidence type="ECO:0000313" key="3">
    <source>
        <dbReference type="Proteomes" id="UP000801864"/>
    </source>
</evidence>
<accession>A0A9P5C843</accession>
<keyword evidence="1" id="KW-1133">Transmembrane helix</keyword>
<dbReference type="Proteomes" id="UP000801864">
    <property type="component" value="Unassembled WGS sequence"/>
</dbReference>
<reference evidence="2 3" key="1">
    <citation type="submission" date="2018-06" db="EMBL/GenBank/DDBJ databases">
        <title>Genome analysis of cellulolytic fungus Trichoderma lentiforme CFAM-422.</title>
        <authorList>
            <person name="Steindorff A.S."/>
            <person name="Formighieri E.F."/>
            <person name="Midorikawa G.E.O."/>
            <person name="Tamietti M.S."/>
            <person name="Ramos E.Z."/>
            <person name="Silva A.S."/>
            <person name="Bon E.P.S."/>
            <person name="Mendes T.D."/>
            <person name="Damaso M.C.T."/>
            <person name="Favaro L.C.L."/>
        </authorList>
    </citation>
    <scope>NUCLEOTIDE SEQUENCE [LARGE SCALE GENOMIC DNA]</scope>
    <source>
        <strain evidence="2 3">CFAM-422</strain>
    </source>
</reference>
<feature type="transmembrane region" description="Helical" evidence="1">
    <location>
        <begin position="137"/>
        <end position="158"/>
    </location>
</feature>
<keyword evidence="1" id="KW-0472">Membrane</keyword>
<evidence type="ECO:0000313" key="2">
    <source>
        <dbReference type="EMBL" id="KAF3057914.1"/>
    </source>
</evidence>
<proteinExistence type="predicted"/>
<evidence type="ECO:0000256" key="1">
    <source>
        <dbReference type="SAM" id="Phobius"/>
    </source>
</evidence>
<dbReference type="EMBL" id="QLNT01000027">
    <property type="protein sequence ID" value="KAF3057914.1"/>
    <property type="molecule type" value="Genomic_DNA"/>
</dbReference>
<name>A0A9P5C843_9HYPO</name>
<feature type="non-terminal residue" evidence="2">
    <location>
        <position position="1"/>
    </location>
</feature>
<dbReference type="AlphaFoldDB" id="A0A9P5C843"/>
<organism evidence="2 3">
    <name type="scientific">Trichoderma lentiforme</name>
    <dbReference type="NCBI Taxonomy" id="1567552"/>
    <lineage>
        <taxon>Eukaryota</taxon>
        <taxon>Fungi</taxon>
        <taxon>Dikarya</taxon>
        <taxon>Ascomycota</taxon>
        <taxon>Pezizomycotina</taxon>
        <taxon>Sordariomycetes</taxon>
        <taxon>Hypocreomycetidae</taxon>
        <taxon>Hypocreales</taxon>
        <taxon>Hypocreaceae</taxon>
        <taxon>Trichoderma</taxon>
    </lineage>
</organism>
<keyword evidence="1" id="KW-0812">Transmembrane</keyword>